<dbReference type="GO" id="GO:0003676">
    <property type="term" value="F:nucleic acid binding"/>
    <property type="evidence" value="ECO:0007669"/>
    <property type="project" value="InterPro"/>
</dbReference>
<feature type="non-terminal residue" evidence="4">
    <location>
        <position position="1"/>
    </location>
</feature>
<proteinExistence type="predicted"/>
<organism evidence="4">
    <name type="scientific">Tanacetum cinerariifolium</name>
    <name type="common">Dalmatian daisy</name>
    <name type="synonym">Chrysanthemum cinerariifolium</name>
    <dbReference type="NCBI Taxonomy" id="118510"/>
    <lineage>
        <taxon>Eukaryota</taxon>
        <taxon>Viridiplantae</taxon>
        <taxon>Streptophyta</taxon>
        <taxon>Embryophyta</taxon>
        <taxon>Tracheophyta</taxon>
        <taxon>Spermatophyta</taxon>
        <taxon>Magnoliopsida</taxon>
        <taxon>eudicotyledons</taxon>
        <taxon>Gunneridae</taxon>
        <taxon>Pentapetalae</taxon>
        <taxon>asterids</taxon>
        <taxon>campanulids</taxon>
        <taxon>Asterales</taxon>
        <taxon>Asteraceae</taxon>
        <taxon>Asteroideae</taxon>
        <taxon>Anthemideae</taxon>
        <taxon>Anthemidinae</taxon>
        <taxon>Tanacetum</taxon>
    </lineage>
</organism>
<dbReference type="InterPro" id="IPR053134">
    <property type="entry name" value="RNA-dir_DNA_polymerase"/>
</dbReference>
<feature type="region of interest" description="Disordered" evidence="2">
    <location>
        <begin position="158"/>
        <end position="196"/>
    </location>
</feature>
<dbReference type="Pfam" id="PF00098">
    <property type="entry name" value="zf-CCHC"/>
    <property type="match status" value="1"/>
</dbReference>
<evidence type="ECO:0000256" key="1">
    <source>
        <dbReference type="SAM" id="Coils"/>
    </source>
</evidence>
<dbReference type="InterPro" id="IPR001878">
    <property type="entry name" value="Znf_CCHC"/>
</dbReference>
<dbReference type="Gene3D" id="3.10.10.10">
    <property type="entry name" value="HIV Type 1 Reverse Transcriptase, subunit A, domain 1"/>
    <property type="match status" value="1"/>
</dbReference>
<dbReference type="PANTHER" id="PTHR24559">
    <property type="entry name" value="TRANSPOSON TY3-I GAG-POL POLYPROTEIN"/>
    <property type="match status" value="1"/>
</dbReference>
<keyword evidence="4" id="KW-0548">Nucleotidyltransferase</keyword>
<dbReference type="GO" id="GO:0008270">
    <property type="term" value="F:zinc ion binding"/>
    <property type="evidence" value="ECO:0007669"/>
    <property type="project" value="InterPro"/>
</dbReference>
<feature type="region of interest" description="Disordered" evidence="2">
    <location>
        <begin position="1"/>
        <end position="37"/>
    </location>
</feature>
<name>A0A699HXP3_TANCI</name>
<feature type="domain" description="CCHC-type" evidence="3">
    <location>
        <begin position="479"/>
        <end position="492"/>
    </location>
</feature>
<evidence type="ECO:0000259" key="3">
    <source>
        <dbReference type="Pfam" id="PF00098"/>
    </source>
</evidence>
<dbReference type="AlphaFoldDB" id="A0A699HXP3"/>
<evidence type="ECO:0000256" key="2">
    <source>
        <dbReference type="SAM" id="MobiDB-lite"/>
    </source>
</evidence>
<dbReference type="EMBL" id="BKCJ010208147">
    <property type="protein sequence ID" value="GEY77131.1"/>
    <property type="molecule type" value="Genomic_DNA"/>
</dbReference>
<protein>
    <submittedName>
        <fullName evidence="4">Reverse transcriptase</fullName>
    </submittedName>
</protein>
<dbReference type="GO" id="GO:0003964">
    <property type="term" value="F:RNA-directed DNA polymerase activity"/>
    <property type="evidence" value="ECO:0007669"/>
    <property type="project" value="UniProtKB-KW"/>
</dbReference>
<evidence type="ECO:0000313" key="4">
    <source>
        <dbReference type="EMBL" id="GEY77131.1"/>
    </source>
</evidence>
<dbReference type="Gene3D" id="4.10.60.10">
    <property type="entry name" value="Zinc finger, CCHC-type"/>
    <property type="match status" value="1"/>
</dbReference>
<feature type="compositionally biased region" description="Acidic residues" evidence="2">
    <location>
        <begin position="1"/>
        <end position="33"/>
    </location>
</feature>
<sequence length="709" mass="81130">EEDNEEMEKEDDEEMEEVDVEEMQEEEDEEEEEIVAKDEAEIIYPYDEADLNNRPPPASDDESEFAPSVVLMMLNEKIRKRAEVDKRIVKKIEKSNLCIRMVGCDAMSLDGVVRECQADVSKVISMMESMSLEFEQVRKESRRALELVEWEAGARNAAMASDDVEDDNVEDDDDMDTDAADPSDPQSSEPRGSPHDSYYNYTNGMITYSLLFSCRVRIMPPKQMSQAAIAKLVADEVAKALAADCATRNTTGVRGCGNVGGAGSVNALRETKSSLLLLPFKEIGQYIKGLPSYMKGETYAPTTLNEAIRMAHGLMEHKIQGCNERNAEQNKRKWEGYHQLRVREEDIPITTFRMRYAHYVFQVMPFGLTNAPAVFMDLMNRVFYHPQNHHNHYTQNSSTKSQQAATRNRGKAIVNSPQPIFDQEPYMVAEDDETSKDKEIDKLMALISLSTGYENQSIGNVAGARETVGTTVVQKFRIQCYNCKEFGHVAREFQKPKRVKDAAYHREKMLLCKQDETGIQLNAEQADWRDDTDDELEDQELEAHYMYMAQIQEVSPDAADSRLIFDAEPLEQIDQNDDDNDLANERELLASLIEKLKCEIDDSKNRNKFLETSKKVLIELLKDEIEDFKNQNKILESSNNHFKEANNKLSKTNKLLYNDFKKSQAELQRRNDVDYASKVEIDCAKAKGYLISYKMESQKSFNKYTQNDK</sequence>
<feature type="coiled-coil region" evidence="1">
    <location>
        <begin position="586"/>
        <end position="645"/>
    </location>
</feature>
<keyword evidence="1" id="KW-0175">Coiled coil</keyword>
<dbReference type="SUPFAM" id="SSF56672">
    <property type="entry name" value="DNA/RNA polymerases"/>
    <property type="match status" value="1"/>
</dbReference>
<accession>A0A699HXP3</accession>
<reference evidence="4" key="1">
    <citation type="journal article" date="2019" name="Sci. Rep.">
        <title>Draft genome of Tanacetum cinerariifolium, the natural source of mosquito coil.</title>
        <authorList>
            <person name="Yamashiro T."/>
            <person name="Shiraishi A."/>
            <person name="Satake H."/>
            <person name="Nakayama K."/>
        </authorList>
    </citation>
    <scope>NUCLEOTIDE SEQUENCE</scope>
</reference>
<comment type="caution">
    <text evidence="4">The sequence shown here is derived from an EMBL/GenBank/DDBJ whole genome shotgun (WGS) entry which is preliminary data.</text>
</comment>
<keyword evidence="4" id="KW-0808">Transferase</keyword>
<dbReference type="PANTHER" id="PTHR24559:SF444">
    <property type="entry name" value="REVERSE TRANSCRIPTASE DOMAIN-CONTAINING PROTEIN"/>
    <property type="match status" value="1"/>
</dbReference>
<dbReference type="InterPro" id="IPR043502">
    <property type="entry name" value="DNA/RNA_pol_sf"/>
</dbReference>
<gene>
    <name evidence="4" type="ORF">Tci_449105</name>
</gene>
<feature type="compositionally biased region" description="Acidic residues" evidence="2">
    <location>
        <begin position="162"/>
        <end position="181"/>
    </location>
</feature>
<dbReference type="InterPro" id="IPR043128">
    <property type="entry name" value="Rev_trsase/Diguanyl_cyclase"/>
</dbReference>
<dbReference type="Gene3D" id="3.30.70.270">
    <property type="match status" value="1"/>
</dbReference>
<keyword evidence="4" id="KW-0695">RNA-directed DNA polymerase</keyword>